<dbReference type="OrthoDB" id="5314306at2759"/>
<reference evidence="3" key="1">
    <citation type="submission" date="2023-05" db="EMBL/GenBank/DDBJ databases">
        <title>Genome and transcriptome analyses reveal genes involved in the formation of fine ridges on petal epidermal cells in Hibiscus trionum.</title>
        <authorList>
            <person name="Koshimizu S."/>
            <person name="Masuda S."/>
            <person name="Ishii T."/>
            <person name="Shirasu K."/>
            <person name="Hoshino A."/>
            <person name="Arita M."/>
        </authorList>
    </citation>
    <scope>NUCLEOTIDE SEQUENCE</scope>
    <source>
        <strain evidence="3">Hamamatsu line</strain>
    </source>
</reference>
<dbReference type="InterPro" id="IPR001810">
    <property type="entry name" value="F-box_dom"/>
</dbReference>
<name>A0A9W7LWV1_HIBTR</name>
<dbReference type="Pfam" id="PF08268">
    <property type="entry name" value="FBA_3"/>
    <property type="match status" value="1"/>
</dbReference>
<dbReference type="PANTHER" id="PTHR31672:SF13">
    <property type="entry name" value="F-BOX PROTEIN CPR30-LIKE"/>
    <property type="match status" value="1"/>
</dbReference>
<dbReference type="SMART" id="SM00256">
    <property type="entry name" value="FBOX"/>
    <property type="match status" value="1"/>
</dbReference>
<accession>A0A9W7LWV1</accession>
<evidence type="ECO:0000256" key="1">
    <source>
        <dbReference type="SAM" id="MobiDB-lite"/>
    </source>
</evidence>
<dbReference type="InterPro" id="IPR017451">
    <property type="entry name" value="F-box-assoc_interact_dom"/>
</dbReference>
<feature type="region of interest" description="Disordered" evidence="1">
    <location>
        <begin position="270"/>
        <end position="328"/>
    </location>
</feature>
<dbReference type="PROSITE" id="PS50181">
    <property type="entry name" value="FBOX"/>
    <property type="match status" value="1"/>
</dbReference>
<dbReference type="EMBL" id="BSYR01000016">
    <property type="protein sequence ID" value="GMI79458.1"/>
    <property type="molecule type" value="Genomic_DNA"/>
</dbReference>
<dbReference type="AlphaFoldDB" id="A0A9W7LWV1"/>
<feature type="domain" description="F-box" evidence="2">
    <location>
        <begin position="1"/>
        <end position="54"/>
    </location>
</feature>
<evidence type="ECO:0000313" key="4">
    <source>
        <dbReference type="Proteomes" id="UP001165190"/>
    </source>
</evidence>
<dbReference type="Pfam" id="PF00646">
    <property type="entry name" value="F-box"/>
    <property type="match status" value="1"/>
</dbReference>
<dbReference type="NCBIfam" id="TIGR01640">
    <property type="entry name" value="F_box_assoc_1"/>
    <property type="match status" value="1"/>
</dbReference>
<keyword evidence="4" id="KW-1185">Reference proteome</keyword>
<dbReference type="CDD" id="cd22157">
    <property type="entry name" value="F-box_AtFBW1-like"/>
    <property type="match status" value="1"/>
</dbReference>
<sequence>MCDYMPVEVIIEILKRLPVKSVVRFRSVCKTWNTLFSDLSFISTHLQASLFNNTPFLLLECQKNGKKRFSLHYDNDGFEESKHLRFPSFTRVIGSCNGLICVQLYPFLDVSFNIVLWNPSIQRYIYLPPATGIERLYFNIGFGFDSRTNDYKMLMVEIGEEGGSWIQPYLFSLNKNCWKRVTAVYPNYVFRGQMPLPFVNGAIHLLGYRERNDGGYKHAILGFDLSAEEFFELNLPDSLVGLCPFNLSIMKYGESSIAVSAHPMLRNTESNLARDSSGSDELSGGESDVNLPSDSSGSDELSGGESDVNLPSDSSGSDESSGGESDLA</sequence>
<gene>
    <name evidence="3" type="ORF">HRI_001615100</name>
</gene>
<evidence type="ECO:0000313" key="3">
    <source>
        <dbReference type="EMBL" id="GMI79458.1"/>
    </source>
</evidence>
<dbReference type="Gene3D" id="1.20.1280.50">
    <property type="match status" value="1"/>
</dbReference>
<comment type="caution">
    <text evidence="3">The sequence shown here is derived from an EMBL/GenBank/DDBJ whole genome shotgun (WGS) entry which is preliminary data.</text>
</comment>
<feature type="compositionally biased region" description="Low complexity" evidence="1">
    <location>
        <begin position="275"/>
        <end position="328"/>
    </location>
</feature>
<dbReference type="PANTHER" id="PTHR31672">
    <property type="entry name" value="BNACNNG10540D PROTEIN"/>
    <property type="match status" value="1"/>
</dbReference>
<dbReference type="Proteomes" id="UP001165190">
    <property type="component" value="Unassembled WGS sequence"/>
</dbReference>
<dbReference type="SUPFAM" id="SSF81383">
    <property type="entry name" value="F-box domain"/>
    <property type="match status" value="1"/>
</dbReference>
<proteinExistence type="predicted"/>
<evidence type="ECO:0000259" key="2">
    <source>
        <dbReference type="PROSITE" id="PS50181"/>
    </source>
</evidence>
<dbReference type="InterPro" id="IPR036047">
    <property type="entry name" value="F-box-like_dom_sf"/>
</dbReference>
<dbReference type="InterPro" id="IPR013187">
    <property type="entry name" value="F-box-assoc_dom_typ3"/>
</dbReference>
<organism evidence="3 4">
    <name type="scientific">Hibiscus trionum</name>
    <name type="common">Flower of an hour</name>
    <dbReference type="NCBI Taxonomy" id="183268"/>
    <lineage>
        <taxon>Eukaryota</taxon>
        <taxon>Viridiplantae</taxon>
        <taxon>Streptophyta</taxon>
        <taxon>Embryophyta</taxon>
        <taxon>Tracheophyta</taxon>
        <taxon>Spermatophyta</taxon>
        <taxon>Magnoliopsida</taxon>
        <taxon>eudicotyledons</taxon>
        <taxon>Gunneridae</taxon>
        <taxon>Pentapetalae</taxon>
        <taxon>rosids</taxon>
        <taxon>malvids</taxon>
        <taxon>Malvales</taxon>
        <taxon>Malvaceae</taxon>
        <taxon>Malvoideae</taxon>
        <taxon>Hibiscus</taxon>
    </lineage>
</organism>
<protein>
    <recommendedName>
        <fullName evidence="2">F-box domain-containing protein</fullName>
    </recommendedName>
</protein>
<dbReference type="InterPro" id="IPR050796">
    <property type="entry name" value="SCF_F-box_component"/>
</dbReference>